<feature type="region of interest" description="Disordered" evidence="1">
    <location>
        <begin position="649"/>
        <end position="669"/>
    </location>
</feature>
<gene>
    <name evidence="2" type="ORF">GCM10007966_03650</name>
</gene>
<dbReference type="Proteomes" id="UP000630149">
    <property type="component" value="Unassembled WGS sequence"/>
</dbReference>
<accession>A0A917N8Z2</accession>
<proteinExistence type="predicted"/>
<reference evidence="2" key="1">
    <citation type="journal article" date="2014" name="Int. J. Syst. Evol. Microbiol.">
        <title>Complete genome sequence of Corynebacterium casei LMG S-19264T (=DSM 44701T), isolated from a smear-ripened cheese.</title>
        <authorList>
            <consortium name="US DOE Joint Genome Institute (JGI-PGF)"/>
            <person name="Walter F."/>
            <person name="Albersmeier A."/>
            <person name="Kalinowski J."/>
            <person name="Ruckert C."/>
        </authorList>
    </citation>
    <scope>NUCLEOTIDE SEQUENCE</scope>
    <source>
        <strain evidence="2">JCM 13919</strain>
    </source>
</reference>
<reference evidence="2" key="2">
    <citation type="submission" date="2020-09" db="EMBL/GenBank/DDBJ databases">
        <authorList>
            <person name="Sun Q."/>
            <person name="Ohkuma M."/>
        </authorList>
    </citation>
    <scope>NUCLEOTIDE SEQUENCE</scope>
    <source>
        <strain evidence="2">JCM 13919</strain>
    </source>
</reference>
<keyword evidence="3" id="KW-1185">Reference proteome</keyword>
<evidence type="ECO:0000313" key="3">
    <source>
        <dbReference type="Proteomes" id="UP000630149"/>
    </source>
</evidence>
<dbReference type="EMBL" id="BMOB01000001">
    <property type="protein sequence ID" value="GGI78224.1"/>
    <property type="molecule type" value="Genomic_DNA"/>
</dbReference>
<sequence length="669" mass="75655">MATIRISKKKRLLDALHALKLLAKSKEGIDVAVLRAGKLKKPGLEYDERSHLGGKVALSTANIWDVFDSNGQFQEKNATIAGIKLNRSDLQNPNKFLPKEQVDALSDEERLVLDALFYDISSSLTDVTLLMASNSSDEIQAISNAEEIMREAFQDIDFRQLHEHKEVFIQRIEHKITEIETKPETPLTVEVDDDLVTPLASDETDYKAAIQRTNQAEQKKKHTIDKIREEKLESFERLMDVLEKANNPETSLDELIATANDAKQMFEHEDAEAFRPEVKQLKSLYSSIVKQAFQQAAMKKNIDSINEITQQIHFTPRLQSPDRDVVFDIIDELNRVEESTQSPETIIQQLTVATKLISVLKDPGLQQSLIGARNQLLFKAFREKIDLQPVVPALTEELTQLARSKEFLEGSIPQQDLISNANIALELYNSKSKDLSSSQTTQNETLKSLYSHFVTEALYQSMEQTGPLSVSSVTKAVNLNLEPESPGRTFLVNLIHHFNNLADSIGSTDNIQVNLEEATEVNSLVNKALSLSEALLPEVTDEVLYQELSEANKRLFLLSVKQDIEVTTLSKKGWDTLSRYRITIEHKTYPVPKRIYEQYQAIKEYEQGSASTNNAVNRVIDSGERKSSSRFFGPSTTTTTYFNHFKEQATKLRQSEQPSEPETSLKKKL</sequence>
<evidence type="ECO:0000313" key="2">
    <source>
        <dbReference type="EMBL" id="GGI78224.1"/>
    </source>
</evidence>
<name>A0A917N8Z2_9GAMM</name>
<evidence type="ECO:0000256" key="1">
    <source>
        <dbReference type="SAM" id="MobiDB-lite"/>
    </source>
</evidence>
<comment type="caution">
    <text evidence="2">The sequence shown here is derived from an EMBL/GenBank/DDBJ whole genome shotgun (WGS) entry which is preliminary data.</text>
</comment>
<dbReference type="AlphaFoldDB" id="A0A917N8Z2"/>
<dbReference type="RefSeq" id="WP_131775597.1">
    <property type="nucleotide sequence ID" value="NZ_BMOB01000001.1"/>
</dbReference>
<protein>
    <submittedName>
        <fullName evidence="2">Uncharacterized protein</fullName>
    </submittedName>
</protein>
<organism evidence="2 3">
    <name type="scientific">Legionella impletisoli</name>
    <dbReference type="NCBI Taxonomy" id="343510"/>
    <lineage>
        <taxon>Bacteria</taxon>
        <taxon>Pseudomonadati</taxon>
        <taxon>Pseudomonadota</taxon>
        <taxon>Gammaproteobacteria</taxon>
        <taxon>Legionellales</taxon>
        <taxon>Legionellaceae</taxon>
        <taxon>Legionella</taxon>
    </lineage>
</organism>